<evidence type="ECO:0000256" key="5">
    <source>
        <dbReference type="SAM" id="Phobius"/>
    </source>
</evidence>
<evidence type="ECO:0000256" key="1">
    <source>
        <dbReference type="ARBA" id="ARBA00004370"/>
    </source>
</evidence>
<evidence type="ECO:0000313" key="7">
    <source>
        <dbReference type="Proteomes" id="UP000227088"/>
    </source>
</evidence>
<dbReference type="InterPro" id="IPR023352">
    <property type="entry name" value="MAPEG-like_dom_sf"/>
</dbReference>
<dbReference type="PANTHER" id="PTHR35371:SF1">
    <property type="entry name" value="BLR7753 PROTEIN"/>
    <property type="match status" value="1"/>
</dbReference>
<accession>A0A1Y5HT66</accession>
<dbReference type="Gene3D" id="1.20.120.550">
    <property type="entry name" value="Membrane associated eicosanoid/glutathione metabolism-like domain"/>
    <property type="match status" value="1"/>
</dbReference>
<reference evidence="7" key="1">
    <citation type="journal article" date="2017" name="Proc. Natl. Acad. Sci. U.S.A.">
        <title>Simulation of Deepwater Horizon oil plume reveals substrate specialization within a complex community of hydrocarbon degraders.</title>
        <authorList>
            <person name="Hu P."/>
            <person name="Dubinsky E.A."/>
            <person name="Probst A.J."/>
            <person name="Wang J."/>
            <person name="Sieber C.M.K."/>
            <person name="Tom L.M."/>
            <person name="Gardinali P."/>
            <person name="Banfield J.F."/>
            <person name="Atlas R.M."/>
            <person name="Andersen G.L."/>
        </authorList>
    </citation>
    <scope>NUCLEOTIDE SEQUENCE [LARGE SCALE GENOMIC DNA]</scope>
</reference>
<keyword evidence="3 5" id="KW-1133">Transmembrane helix</keyword>
<keyword evidence="2 5" id="KW-0812">Transmembrane</keyword>
<dbReference type="Proteomes" id="UP000227088">
    <property type="component" value="Unassembled WGS sequence"/>
</dbReference>
<feature type="transmembrane region" description="Helical" evidence="5">
    <location>
        <begin position="65"/>
        <end position="84"/>
    </location>
</feature>
<dbReference type="SUPFAM" id="SSF161084">
    <property type="entry name" value="MAPEG domain-like"/>
    <property type="match status" value="1"/>
</dbReference>
<proteinExistence type="predicted"/>
<comment type="caution">
    <text evidence="6">The sequence shown here is derived from an EMBL/GenBank/DDBJ whole genome shotgun (WGS) entry which is preliminary data.</text>
</comment>
<comment type="subcellular location">
    <subcellularLocation>
        <location evidence="1">Membrane</location>
    </subcellularLocation>
</comment>
<dbReference type="EMBL" id="MABE01000323">
    <property type="protein sequence ID" value="OUS40511.1"/>
    <property type="molecule type" value="Genomic_DNA"/>
</dbReference>
<feature type="transmembrane region" description="Helical" evidence="5">
    <location>
        <begin position="6"/>
        <end position="28"/>
    </location>
</feature>
<evidence type="ECO:0000313" key="6">
    <source>
        <dbReference type="EMBL" id="OUS40511.1"/>
    </source>
</evidence>
<evidence type="ECO:0008006" key="8">
    <source>
        <dbReference type="Google" id="ProtNLM"/>
    </source>
</evidence>
<feature type="transmembrane region" description="Helical" evidence="5">
    <location>
        <begin position="114"/>
        <end position="133"/>
    </location>
</feature>
<dbReference type="PANTHER" id="PTHR35371">
    <property type="entry name" value="INNER MEMBRANE PROTEIN"/>
    <property type="match status" value="1"/>
</dbReference>
<organism evidence="6 7">
    <name type="scientific">Oleispira antarctica</name>
    <dbReference type="NCBI Taxonomy" id="188908"/>
    <lineage>
        <taxon>Bacteria</taxon>
        <taxon>Pseudomonadati</taxon>
        <taxon>Pseudomonadota</taxon>
        <taxon>Gammaproteobacteria</taxon>
        <taxon>Oceanospirillales</taxon>
        <taxon>Oceanospirillaceae</taxon>
        <taxon>Oleispira</taxon>
    </lineage>
</organism>
<name>A0A1Y5HT66_OLEAN</name>
<evidence type="ECO:0000256" key="3">
    <source>
        <dbReference type="ARBA" id="ARBA00022989"/>
    </source>
</evidence>
<dbReference type="GO" id="GO:0016020">
    <property type="term" value="C:membrane"/>
    <property type="evidence" value="ECO:0007669"/>
    <property type="project" value="UniProtKB-SubCell"/>
</dbReference>
<evidence type="ECO:0000256" key="2">
    <source>
        <dbReference type="ARBA" id="ARBA00022692"/>
    </source>
</evidence>
<protein>
    <recommendedName>
        <fullName evidence="8">MAPEG family protein</fullName>
    </recommendedName>
</protein>
<dbReference type="InterPro" id="IPR001129">
    <property type="entry name" value="Membr-assoc_MAPEG"/>
</dbReference>
<sequence>MEVNEAYKLTVLVLGLSGLLFWLQLALVDVLGIKMKHTPGYAIEQNHESILFRANRAFANSNESIGILILLSLFAMLSSANSAWLNGFALAYLVGRVCHMTCYYLNLKILRSTSFAISFVALLGMFIVGILSWL</sequence>
<keyword evidence="4 5" id="KW-0472">Membrane</keyword>
<dbReference type="Pfam" id="PF01124">
    <property type="entry name" value="MAPEG"/>
    <property type="match status" value="1"/>
</dbReference>
<dbReference type="AlphaFoldDB" id="A0A1Y5HT66"/>
<evidence type="ECO:0000256" key="4">
    <source>
        <dbReference type="ARBA" id="ARBA00023136"/>
    </source>
</evidence>
<gene>
    <name evidence="6" type="ORF">A9R00_05625</name>
</gene>